<protein>
    <submittedName>
        <fullName evidence="9">Biotin synthase</fullName>
        <ecNumber evidence="9">2.8.1.6</ecNumber>
    </submittedName>
</protein>
<dbReference type="SUPFAM" id="SSF102114">
    <property type="entry name" value="Radical SAM enzymes"/>
    <property type="match status" value="1"/>
</dbReference>
<dbReference type="InterPro" id="IPR010722">
    <property type="entry name" value="BATS_dom"/>
</dbReference>
<dbReference type="PANTHER" id="PTHR43726:SF1">
    <property type="entry name" value="BIOTIN SYNTHASE"/>
    <property type="match status" value="1"/>
</dbReference>
<organism evidence="9 10">
    <name type="scientific">Thermoanaerobacterium butyriciformans</name>
    <dbReference type="NCBI Taxonomy" id="1702242"/>
    <lineage>
        <taxon>Bacteria</taxon>
        <taxon>Bacillati</taxon>
        <taxon>Bacillota</taxon>
        <taxon>Clostridia</taxon>
        <taxon>Thermoanaerobacterales</taxon>
        <taxon>Thermoanaerobacteraceae</taxon>
        <taxon>Thermoanaerobacterium</taxon>
    </lineage>
</organism>
<dbReference type="GO" id="GO:0004076">
    <property type="term" value="F:biotin synthase activity"/>
    <property type="evidence" value="ECO:0007669"/>
    <property type="project" value="UniProtKB-EC"/>
</dbReference>
<comment type="caution">
    <text evidence="9">The sequence shown here is derived from an EMBL/GenBank/DDBJ whole genome shotgun (WGS) entry which is preliminary data.</text>
</comment>
<dbReference type="PANTHER" id="PTHR43726">
    <property type="entry name" value="3-METHYLORNITHINE SYNTHASE"/>
    <property type="match status" value="1"/>
</dbReference>
<dbReference type="Proteomes" id="UP001166402">
    <property type="component" value="Unassembled WGS sequence"/>
</dbReference>
<dbReference type="RefSeq" id="WP_209453384.1">
    <property type="nucleotide sequence ID" value="NZ_JAGGLT010000008.1"/>
</dbReference>
<keyword evidence="2" id="KW-0004">4Fe-4S</keyword>
<dbReference type="NCBIfam" id="TIGR03956">
    <property type="entry name" value="rSAM_HydE"/>
    <property type="match status" value="1"/>
</dbReference>
<proteinExistence type="predicted"/>
<evidence type="ECO:0000259" key="8">
    <source>
        <dbReference type="PROSITE" id="PS51918"/>
    </source>
</evidence>
<name>A0ABS4NCV4_9THEO</name>
<dbReference type="PROSITE" id="PS51918">
    <property type="entry name" value="RADICAL_SAM"/>
    <property type="match status" value="1"/>
</dbReference>
<dbReference type="CDD" id="cd01335">
    <property type="entry name" value="Radical_SAM"/>
    <property type="match status" value="1"/>
</dbReference>
<reference evidence="9" key="1">
    <citation type="submission" date="2021-03" db="EMBL/GenBank/DDBJ databases">
        <title>Genomic Encyclopedia of Type Strains, Phase IV (KMG-IV): sequencing the most valuable type-strain genomes for metagenomic binning, comparative biology and taxonomic classification.</title>
        <authorList>
            <person name="Goeker M."/>
        </authorList>
    </citation>
    <scope>NUCLEOTIDE SEQUENCE</scope>
    <source>
        <strain evidence="9">DSM 101588</strain>
    </source>
</reference>
<dbReference type="InterPro" id="IPR006638">
    <property type="entry name" value="Elp3/MiaA/NifB-like_rSAM"/>
</dbReference>
<keyword evidence="4" id="KW-0479">Metal-binding</keyword>
<dbReference type="SFLD" id="SFLDF00348">
    <property type="entry name" value="FeFe_hydrogenase_maturase_(Hyd"/>
    <property type="match status" value="1"/>
</dbReference>
<evidence type="ECO:0000256" key="5">
    <source>
        <dbReference type="ARBA" id="ARBA00023004"/>
    </source>
</evidence>
<dbReference type="InterPro" id="IPR058240">
    <property type="entry name" value="rSAM_sf"/>
</dbReference>
<evidence type="ECO:0000256" key="4">
    <source>
        <dbReference type="ARBA" id="ARBA00022723"/>
    </source>
</evidence>
<dbReference type="SFLD" id="SFLDG01082">
    <property type="entry name" value="B12-binding_domain_containing"/>
    <property type="match status" value="1"/>
</dbReference>
<dbReference type="SMART" id="SM00729">
    <property type="entry name" value="Elp3"/>
    <property type="match status" value="1"/>
</dbReference>
<dbReference type="InterPro" id="IPR013785">
    <property type="entry name" value="Aldolase_TIM"/>
</dbReference>
<gene>
    <name evidence="9" type="ORF">J2Z80_000991</name>
</gene>
<dbReference type="EMBL" id="JAGGLT010000008">
    <property type="protein sequence ID" value="MBP2071476.1"/>
    <property type="molecule type" value="Genomic_DNA"/>
</dbReference>
<comment type="cofactor">
    <cofactor evidence="7">
        <name>[2Fe-2S] cluster</name>
        <dbReference type="ChEBI" id="CHEBI:190135"/>
    </cofactor>
</comment>
<dbReference type="EC" id="2.8.1.6" evidence="9"/>
<dbReference type="SFLD" id="SFLDG01060">
    <property type="entry name" value="BATS_domain_containing"/>
    <property type="match status" value="1"/>
</dbReference>
<keyword evidence="3" id="KW-0949">S-adenosyl-L-methionine</keyword>
<dbReference type="PIRSF" id="PIRSF004762">
    <property type="entry name" value="CHP00423"/>
    <property type="match status" value="1"/>
</dbReference>
<dbReference type="InterPro" id="IPR034422">
    <property type="entry name" value="HydE/PylB-like"/>
</dbReference>
<keyword evidence="10" id="KW-1185">Reference proteome</keyword>
<dbReference type="InterPro" id="IPR024021">
    <property type="entry name" value="FeFe-hyd_HydE_rSAM"/>
</dbReference>
<keyword evidence="9" id="KW-0808">Transferase</keyword>
<evidence type="ECO:0000256" key="3">
    <source>
        <dbReference type="ARBA" id="ARBA00022691"/>
    </source>
</evidence>
<dbReference type="Pfam" id="PF04055">
    <property type="entry name" value="Radical_SAM"/>
    <property type="match status" value="1"/>
</dbReference>
<dbReference type="SFLD" id="SFLDG01280">
    <property type="entry name" value="HydE/PylB-like"/>
    <property type="match status" value="1"/>
</dbReference>
<accession>A0ABS4NCV4</accession>
<evidence type="ECO:0000256" key="7">
    <source>
        <dbReference type="ARBA" id="ARBA00034078"/>
    </source>
</evidence>
<keyword evidence="5" id="KW-0408">Iron</keyword>
<dbReference type="Gene3D" id="3.20.20.70">
    <property type="entry name" value="Aldolase class I"/>
    <property type="match status" value="1"/>
</dbReference>
<comment type="cofactor">
    <cofactor evidence="1">
        <name>[4Fe-4S] cluster</name>
        <dbReference type="ChEBI" id="CHEBI:49883"/>
    </cofactor>
</comment>
<sequence length="358" mass="40503">MSRIDYQINYDYIKDLISYLENEHTLSKENLVILLKSEYTDEICQAADRVRKKFVGDVVHLRGLIEISNYCCRTCYYCGLRVYNKSIKRYRMDENEILQCAKATKDAGLKTVVLQGGEDKHFKIKDLCNIVEKIKDLDLSITLSIGELTTKEYADLKKAGADRYLLRIETTNKDLYKKLHPNMSFDNRVRCLIDLKELGYEVGTGCLIGLPGQTSDMLAEDILFFKNIDADMIGMGPFIPTPNTPLENEKGGNVEIVLKMLALTRLLLPDINMPATTALGVKADNGYIKGLRAGANVIMPNMGLNEYKKLYALYPGKTSDDGSKVVNDLENIRKLIISENRIIGHEKGDRKKIWKNPG</sequence>
<feature type="domain" description="Radical SAM core" evidence="8">
    <location>
        <begin position="57"/>
        <end position="276"/>
    </location>
</feature>
<evidence type="ECO:0000256" key="1">
    <source>
        <dbReference type="ARBA" id="ARBA00001966"/>
    </source>
</evidence>
<evidence type="ECO:0000256" key="2">
    <source>
        <dbReference type="ARBA" id="ARBA00022485"/>
    </source>
</evidence>
<dbReference type="SMART" id="SM00876">
    <property type="entry name" value="BATS"/>
    <property type="match status" value="1"/>
</dbReference>
<evidence type="ECO:0000313" key="9">
    <source>
        <dbReference type="EMBL" id="MBP2071476.1"/>
    </source>
</evidence>
<evidence type="ECO:0000256" key="6">
    <source>
        <dbReference type="ARBA" id="ARBA00023014"/>
    </source>
</evidence>
<keyword evidence="6" id="KW-0411">Iron-sulfur</keyword>
<dbReference type="InterPro" id="IPR007197">
    <property type="entry name" value="rSAM"/>
</dbReference>
<dbReference type="SFLD" id="SFLDS00029">
    <property type="entry name" value="Radical_SAM"/>
    <property type="match status" value="1"/>
</dbReference>
<evidence type="ECO:0000313" key="10">
    <source>
        <dbReference type="Proteomes" id="UP001166402"/>
    </source>
</evidence>